<evidence type="ECO:0000313" key="1">
    <source>
        <dbReference type="EMBL" id="KKK90787.1"/>
    </source>
</evidence>
<sequence>MTMVTEKTPTDILAMVEAREEAMAPLFTRMDEDRDMYYLADYVMKDKAGVAVDDIINVTGAQIALVKALPGTALPRCQGL</sequence>
<protein>
    <submittedName>
        <fullName evidence="1">Uncharacterized protein</fullName>
    </submittedName>
</protein>
<organism evidence="1">
    <name type="scientific">marine sediment metagenome</name>
    <dbReference type="NCBI Taxonomy" id="412755"/>
    <lineage>
        <taxon>unclassified sequences</taxon>
        <taxon>metagenomes</taxon>
        <taxon>ecological metagenomes</taxon>
    </lineage>
</organism>
<proteinExistence type="predicted"/>
<dbReference type="AlphaFoldDB" id="A0A0F8ZAD4"/>
<comment type="caution">
    <text evidence="1">The sequence shown here is derived from an EMBL/GenBank/DDBJ whole genome shotgun (WGS) entry which is preliminary data.</text>
</comment>
<name>A0A0F8ZAD4_9ZZZZ</name>
<gene>
    <name evidence="1" type="ORF">LCGC14_2719520</name>
</gene>
<reference evidence="1" key="1">
    <citation type="journal article" date="2015" name="Nature">
        <title>Complex archaea that bridge the gap between prokaryotes and eukaryotes.</title>
        <authorList>
            <person name="Spang A."/>
            <person name="Saw J.H."/>
            <person name="Jorgensen S.L."/>
            <person name="Zaremba-Niedzwiedzka K."/>
            <person name="Martijn J."/>
            <person name="Lind A.E."/>
            <person name="van Eijk R."/>
            <person name="Schleper C."/>
            <person name="Guy L."/>
            <person name="Ettema T.J."/>
        </authorList>
    </citation>
    <scope>NUCLEOTIDE SEQUENCE</scope>
</reference>
<dbReference type="EMBL" id="LAZR01048940">
    <property type="protein sequence ID" value="KKK90787.1"/>
    <property type="molecule type" value="Genomic_DNA"/>
</dbReference>
<accession>A0A0F8ZAD4</accession>